<reference evidence="4 5" key="1">
    <citation type="submission" date="2019-03" db="EMBL/GenBank/DDBJ databases">
        <title>Genomic Encyclopedia of Type Strains, Phase IV (KMG-IV): sequencing the most valuable type-strain genomes for metagenomic binning, comparative biology and taxonomic classification.</title>
        <authorList>
            <person name="Goeker M."/>
        </authorList>
    </citation>
    <scope>NUCLEOTIDE SEQUENCE [LARGE SCALE GENOMIC DNA]</scope>
    <source>
        <strain evidence="4 5">DSM 25903</strain>
    </source>
</reference>
<evidence type="ECO:0000313" key="5">
    <source>
        <dbReference type="Proteomes" id="UP000295122"/>
    </source>
</evidence>
<dbReference type="PROSITE" id="PS51186">
    <property type="entry name" value="GNAT"/>
    <property type="match status" value="1"/>
</dbReference>
<dbReference type="EMBL" id="SNZR01000019">
    <property type="protein sequence ID" value="TDR84570.1"/>
    <property type="molecule type" value="Genomic_DNA"/>
</dbReference>
<name>A0A4R7BH25_9HYPH</name>
<dbReference type="RefSeq" id="WP_133775182.1">
    <property type="nucleotide sequence ID" value="NZ_SNZR01000019.1"/>
</dbReference>
<organism evidence="4 5">
    <name type="scientific">Enterovirga rhinocerotis</name>
    <dbReference type="NCBI Taxonomy" id="1339210"/>
    <lineage>
        <taxon>Bacteria</taxon>
        <taxon>Pseudomonadati</taxon>
        <taxon>Pseudomonadota</taxon>
        <taxon>Alphaproteobacteria</taxon>
        <taxon>Hyphomicrobiales</taxon>
        <taxon>Methylobacteriaceae</taxon>
        <taxon>Enterovirga</taxon>
    </lineage>
</organism>
<dbReference type="Gene3D" id="3.40.630.30">
    <property type="match status" value="1"/>
</dbReference>
<dbReference type="PANTHER" id="PTHR43877">
    <property type="entry name" value="AMINOALKYLPHOSPHONATE N-ACETYLTRANSFERASE-RELATED-RELATED"/>
    <property type="match status" value="1"/>
</dbReference>
<feature type="domain" description="N-acetyltransferase" evidence="3">
    <location>
        <begin position="22"/>
        <end position="162"/>
    </location>
</feature>
<evidence type="ECO:0000259" key="3">
    <source>
        <dbReference type="PROSITE" id="PS51186"/>
    </source>
</evidence>
<proteinExistence type="predicted"/>
<dbReference type="AlphaFoldDB" id="A0A4R7BH25"/>
<dbReference type="InterPro" id="IPR016181">
    <property type="entry name" value="Acyl_CoA_acyltransferase"/>
</dbReference>
<accession>A0A4R7BH25</accession>
<evidence type="ECO:0000256" key="1">
    <source>
        <dbReference type="ARBA" id="ARBA00022679"/>
    </source>
</evidence>
<dbReference type="SUPFAM" id="SSF55729">
    <property type="entry name" value="Acyl-CoA N-acyltransferases (Nat)"/>
    <property type="match status" value="1"/>
</dbReference>
<dbReference type="InterPro" id="IPR000182">
    <property type="entry name" value="GNAT_dom"/>
</dbReference>
<dbReference type="Pfam" id="PF00583">
    <property type="entry name" value="Acetyltransf_1"/>
    <property type="match status" value="1"/>
</dbReference>
<dbReference type="GO" id="GO:0016747">
    <property type="term" value="F:acyltransferase activity, transferring groups other than amino-acyl groups"/>
    <property type="evidence" value="ECO:0007669"/>
    <property type="project" value="InterPro"/>
</dbReference>
<gene>
    <name evidence="4" type="ORF">EV668_4931</name>
</gene>
<evidence type="ECO:0000256" key="2">
    <source>
        <dbReference type="ARBA" id="ARBA00023315"/>
    </source>
</evidence>
<keyword evidence="1 4" id="KW-0808">Transferase</keyword>
<comment type="caution">
    <text evidence="4">The sequence shown here is derived from an EMBL/GenBank/DDBJ whole genome shotgun (WGS) entry which is preliminary data.</text>
</comment>
<dbReference type="Proteomes" id="UP000295122">
    <property type="component" value="Unassembled WGS sequence"/>
</dbReference>
<evidence type="ECO:0000313" key="4">
    <source>
        <dbReference type="EMBL" id="TDR84570.1"/>
    </source>
</evidence>
<sequence>MDPIDPAGAATIVFTEDSPASAEALACREAYFTELAERFVEGFDLALANASQDDDLVAPQGRFILGRLDGRPVACGGLRRLADETGEVKRMWVSPSVRGLGIAGRLLSDLERRAAQMGFRTLRLDTNRALVEAQAFYRGRGYREIGRYNDNPYAHHWFEKTL</sequence>
<dbReference type="OrthoDB" id="2436196at2"/>
<protein>
    <submittedName>
        <fullName evidence="4">Acetyltransferase (GNAT) family protein</fullName>
    </submittedName>
</protein>
<keyword evidence="2" id="KW-0012">Acyltransferase</keyword>
<dbReference type="InterPro" id="IPR050832">
    <property type="entry name" value="Bact_Acetyltransf"/>
</dbReference>
<dbReference type="PANTHER" id="PTHR43877:SF2">
    <property type="entry name" value="AMINOALKYLPHOSPHONATE N-ACETYLTRANSFERASE-RELATED"/>
    <property type="match status" value="1"/>
</dbReference>
<dbReference type="CDD" id="cd04301">
    <property type="entry name" value="NAT_SF"/>
    <property type="match status" value="1"/>
</dbReference>
<keyword evidence="5" id="KW-1185">Reference proteome</keyword>